<reference evidence="1 2" key="1">
    <citation type="submission" date="2023-02" db="EMBL/GenBank/DDBJ databases">
        <title>LHISI_Scaffold_Assembly.</title>
        <authorList>
            <person name="Stuart O.P."/>
            <person name="Cleave R."/>
            <person name="Magrath M.J.L."/>
            <person name="Mikheyev A.S."/>
        </authorList>
    </citation>
    <scope>NUCLEOTIDE SEQUENCE [LARGE SCALE GENOMIC DNA]</scope>
    <source>
        <strain evidence="1">Daus_M_001</strain>
        <tissue evidence="1">Leg muscle</tissue>
    </source>
</reference>
<protein>
    <submittedName>
        <fullName evidence="1">Uncharacterized protein</fullName>
    </submittedName>
</protein>
<dbReference type="Proteomes" id="UP001159363">
    <property type="component" value="Chromosome 3"/>
</dbReference>
<proteinExistence type="predicted"/>
<evidence type="ECO:0000313" key="2">
    <source>
        <dbReference type="Proteomes" id="UP001159363"/>
    </source>
</evidence>
<gene>
    <name evidence="1" type="ORF">PR048_009433</name>
</gene>
<accession>A0ABQ9I1P9</accession>
<comment type="caution">
    <text evidence="1">The sequence shown here is derived from an EMBL/GenBank/DDBJ whole genome shotgun (WGS) entry which is preliminary data.</text>
</comment>
<evidence type="ECO:0000313" key="1">
    <source>
        <dbReference type="EMBL" id="KAJ8889928.1"/>
    </source>
</evidence>
<sequence>MLKMAKQDHAGKFSFQEQWLNEPYFKGWLHQVQGNKYFASCSLCNKIFCLSSMGRTAFTSHMRGAKHLVQCKSSQYSLNIGVFLSPTDSSSHAVRFLTLSSSILTPVTSTTPPCNSISAPTTSAATSVVCNLHHPNETIVKPASLHRFLLNVTRGDELWALQSVITHISMQSAAADVTPYFSQELLKLCRTSCVVVGFDESLNKQMDINIVLKMSMRYLTSTFLDRSRAMDFLNAFQQAVTPSDTKKILQISMNGAIVNLKFLREEDENVAVPLDIDTCGLYTIHCAFKAGINGTGWNVGQFLRALYNVFKNVPFRRAQFKSITVVKHFLLNSMLCAAWRMQMLLKELVIFCLIETSSANHLGFKIQIKDPLLGPKLAFFRTIASQEFQSDWSLVSFLHSALSSVDQTIMERFVKPTTLIMSVDVEEEDKLLPVKKIDLGLDKCCYQKVQWGYRASVFEVS</sequence>
<keyword evidence="2" id="KW-1185">Reference proteome</keyword>
<dbReference type="EMBL" id="JARBHB010000003">
    <property type="protein sequence ID" value="KAJ8889928.1"/>
    <property type="molecule type" value="Genomic_DNA"/>
</dbReference>
<name>A0ABQ9I1P9_9NEOP</name>
<organism evidence="1 2">
    <name type="scientific">Dryococelus australis</name>
    <dbReference type="NCBI Taxonomy" id="614101"/>
    <lineage>
        <taxon>Eukaryota</taxon>
        <taxon>Metazoa</taxon>
        <taxon>Ecdysozoa</taxon>
        <taxon>Arthropoda</taxon>
        <taxon>Hexapoda</taxon>
        <taxon>Insecta</taxon>
        <taxon>Pterygota</taxon>
        <taxon>Neoptera</taxon>
        <taxon>Polyneoptera</taxon>
        <taxon>Phasmatodea</taxon>
        <taxon>Verophasmatodea</taxon>
        <taxon>Anareolatae</taxon>
        <taxon>Phasmatidae</taxon>
        <taxon>Eurycanthinae</taxon>
        <taxon>Dryococelus</taxon>
    </lineage>
</organism>